<dbReference type="RefSeq" id="WP_105515402.1">
    <property type="nucleotide sequence ID" value="NZ_PVEP01000006.1"/>
</dbReference>
<evidence type="ECO:0000313" key="5">
    <source>
        <dbReference type="EMBL" id="PQV55933.1"/>
    </source>
</evidence>
<evidence type="ECO:0000256" key="3">
    <source>
        <dbReference type="ARBA" id="ARBA00023163"/>
    </source>
</evidence>
<dbReference type="InterPro" id="IPR000835">
    <property type="entry name" value="HTH_MarR-typ"/>
</dbReference>
<dbReference type="SUPFAM" id="SSF46785">
    <property type="entry name" value="Winged helix' DNA-binding domain"/>
    <property type="match status" value="1"/>
</dbReference>
<dbReference type="PRINTS" id="PR00598">
    <property type="entry name" value="HTHMARR"/>
</dbReference>
<protein>
    <submittedName>
        <fullName evidence="5">DNA-binding MarR family transcriptional regulator</fullName>
    </submittedName>
</protein>
<dbReference type="Proteomes" id="UP000238338">
    <property type="component" value="Unassembled WGS sequence"/>
</dbReference>
<dbReference type="PANTHER" id="PTHR35790:SF4">
    <property type="entry name" value="HTH-TYPE TRANSCRIPTIONAL REGULATOR PCHR"/>
    <property type="match status" value="1"/>
</dbReference>
<dbReference type="GO" id="GO:0003700">
    <property type="term" value="F:DNA-binding transcription factor activity"/>
    <property type="evidence" value="ECO:0007669"/>
    <property type="project" value="InterPro"/>
</dbReference>
<dbReference type="InterPro" id="IPR036390">
    <property type="entry name" value="WH_DNA-bd_sf"/>
</dbReference>
<dbReference type="PROSITE" id="PS50995">
    <property type="entry name" value="HTH_MARR_2"/>
    <property type="match status" value="1"/>
</dbReference>
<dbReference type="InterPro" id="IPR036388">
    <property type="entry name" value="WH-like_DNA-bd_sf"/>
</dbReference>
<sequence>MDQSADTKSHGAAGTPDFMLQAFFPYLARVFYTHVSGAVSGLYEEPFGMKRYEWRTMAILGQNPAMTASDIVAASSMDKVSVSRAITALRGRGWIAERANKADARSRLLRLSRSGREVYETLVPQMIALEEKLLADLSDTEIGTLKALMARVAASAAALRDG</sequence>
<dbReference type="Pfam" id="PF12802">
    <property type="entry name" value="MarR_2"/>
    <property type="match status" value="1"/>
</dbReference>
<dbReference type="GO" id="GO:0003677">
    <property type="term" value="F:DNA binding"/>
    <property type="evidence" value="ECO:0007669"/>
    <property type="project" value="UniProtKB-KW"/>
</dbReference>
<keyword evidence="3" id="KW-0804">Transcription</keyword>
<evidence type="ECO:0000256" key="2">
    <source>
        <dbReference type="ARBA" id="ARBA00023125"/>
    </source>
</evidence>
<feature type="domain" description="HTH marR-type" evidence="4">
    <location>
        <begin position="20"/>
        <end position="154"/>
    </location>
</feature>
<dbReference type="SMART" id="SM00347">
    <property type="entry name" value="HTH_MARR"/>
    <property type="match status" value="1"/>
</dbReference>
<comment type="caution">
    <text evidence="5">The sequence shown here is derived from an EMBL/GenBank/DDBJ whole genome shotgun (WGS) entry which is preliminary data.</text>
</comment>
<dbReference type="AlphaFoldDB" id="A0A2S8S567"/>
<dbReference type="InterPro" id="IPR052067">
    <property type="entry name" value="Metal_resp_HTH_trans_reg"/>
</dbReference>
<gene>
    <name evidence="5" type="ORF">LX70_02818</name>
</gene>
<name>A0A2S8S567_9RHOB</name>
<evidence type="ECO:0000256" key="1">
    <source>
        <dbReference type="ARBA" id="ARBA00023015"/>
    </source>
</evidence>
<keyword evidence="1" id="KW-0805">Transcription regulation</keyword>
<accession>A0A2S8S567</accession>
<evidence type="ECO:0000259" key="4">
    <source>
        <dbReference type="PROSITE" id="PS50995"/>
    </source>
</evidence>
<evidence type="ECO:0000313" key="6">
    <source>
        <dbReference type="Proteomes" id="UP000238338"/>
    </source>
</evidence>
<keyword evidence="6" id="KW-1185">Reference proteome</keyword>
<dbReference type="EMBL" id="PVEP01000006">
    <property type="protein sequence ID" value="PQV55933.1"/>
    <property type="molecule type" value="Genomic_DNA"/>
</dbReference>
<proteinExistence type="predicted"/>
<reference evidence="5 6" key="1">
    <citation type="submission" date="2018-02" db="EMBL/GenBank/DDBJ databases">
        <title>Genomic Encyclopedia of Archaeal and Bacterial Type Strains, Phase II (KMG-II): from individual species to whole genera.</title>
        <authorList>
            <person name="Goeker M."/>
        </authorList>
    </citation>
    <scope>NUCLEOTIDE SEQUENCE [LARGE SCALE GENOMIC DNA]</scope>
    <source>
        <strain evidence="5 6">DSM 18921</strain>
    </source>
</reference>
<dbReference type="PANTHER" id="PTHR35790">
    <property type="entry name" value="HTH-TYPE TRANSCRIPTIONAL REGULATOR PCHR"/>
    <property type="match status" value="1"/>
</dbReference>
<dbReference type="Gene3D" id="1.10.10.10">
    <property type="entry name" value="Winged helix-like DNA-binding domain superfamily/Winged helix DNA-binding domain"/>
    <property type="match status" value="1"/>
</dbReference>
<organism evidence="5 6">
    <name type="scientific">Albidovulum denitrificans</name>
    <dbReference type="NCBI Taxonomy" id="404881"/>
    <lineage>
        <taxon>Bacteria</taxon>
        <taxon>Pseudomonadati</taxon>
        <taxon>Pseudomonadota</taxon>
        <taxon>Alphaproteobacteria</taxon>
        <taxon>Rhodobacterales</taxon>
        <taxon>Paracoccaceae</taxon>
        <taxon>Albidovulum</taxon>
    </lineage>
</organism>
<keyword evidence="2 5" id="KW-0238">DNA-binding</keyword>
<dbReference type="OrthoDB" id="8906692at2"/>